<evidence type="ECO:0000259" key="15">
    <source>
        <dbReference type="PROSITE" id="PS50929"/>
    </source>
</evidence>
<accession>A0A2K1IMZ0</accession>
<dbReference type="OrthoDB" id="6500128at2759"/>
<dbReference type="GO" id="GO:0055085">
    <property type="term" value="P:transmembrane transport"/>
    <property type="evidence" value="ECO:0000318"/>
    <property type="project" value="GO_Central"/>
</dbReference>
<dbReference type="CDD" id="cd18605">
    <property type="entry name" value="ABC_6TM_MRP7_D2_like"/>
    <property type="match status" value="1"/>
</dbReference>
<dbReference type="InterPro" id="IPR036640">
    <property type="entry name" value="ABC1_TM_sf"/>
</dbReference>
<evidence type="ECO:0000313" key="18">
    <source>
        <dbReference type="Proteomes" id="UP000006727"/>
    </source>
</evidence>
<dbReference type="KEGG" id="ppp:112275137"/>
<feature type="transmembrane region" description="Helical" evidence="13">
    <location>
        <begin position="350"/>
        <end position="374"/>
    </location>
</feature>
<dbReference type="Gene3D" id="3.40.50.300">
    <property type="entry name" value="P-loop containing nucleotide triphosphate hydrolases"/>
    <property type="match status" value="2"/>
</dbReference>
<keyword evidence="9" id="KW-1278">Translocase</keyword>
<feature type="transmembrane region" description="Helical" evidence="13">
    <location>
        <begin position="1046"/>
        <end position="1067"/>
    </location>
</feature>
<feature type="domain" description="ABC transporter" evidence="14">
    <location>
        <begin position="1114"/>
        <end position="1347"/>
    </location>
</feature>
<protein>
    <recommendedName>
        <fullName evidence="3">ABC-type xenobiotic transporter</fullName>
        <ecNumber evidence="3">7.6.2.2</ecNumber>
    </recommendedName>
</protein>
<keyword evidence="11 13" id="KW-0472">Membrane</keyword>
<dbReference type="GO" id="GO:0015711">
    <property type="term" value="P:organic anion transport"/>
    <property type="evidence" value="ECO:0000318"/>
    <property type="project" value="GO_Central"/>
</dbReference>
<dbReference type="EnsemblPlants" id="Pp3c22_9930V3.2">
    <property type="protein sequence ID" value="Pp3c22_9930V3.2"/>
    <property type="gene ID" value="Pp3c22_9930"/>
</dbReference>
<evidence type="ECO:0000256" key="6">
    <source>
        <dbReference type="ARBA" id="ARBA00022737"/>
    </source>
</evidence>
<dbReference type="InterPro" id="IPR003439">
    <property type="entry name" value="ABC_transporter-like_ATP-bd"/>
</dbReference>
<dbReference type="Pfam" id="PF00005">
    <property type="entry name" value="ABC_tran"/>
    <property type="match status" value="2"/>
</dbReference>
<name>A0A2K1IMZ0_PHYPA</name>
<reference evidence="17" key="3">
    <citation type="submission" date="2020-12" db="UniProtKB">
        <authorList>
            <consortium name="EnsemblPlants"/>
        </authorList>
    </citation>
    <scope>IDENTIFICATION</scope>
</reference>
<reference evidence="16 18" key="1">
    <citation type="journal article" date="2008" name="Science">
        <title>The Physcomitrella genome reveals evolutionary insights into the conquest of land by plants.</title>
        <authorList>
            <person name="Rensing S."/>
            <person name="Lang D."/>
            <person name="Zimmer A."/>
            <person name="Terry A."/>
            <person name="Salamov A."/>
            <person name="Shapiro H."/>
            <person name="Nishiyama T."/>
            <person name="Perroud P.-F."/>
            <person name="Lindquist E."/>
            <person name="Kamisugi Y."/>
            <person name="Tanahashi T."/>
            <person name="Sakakibara K."/>
            <person name="Fujita T."/>
            <person name="Oishi K."/>
            <person name="Shin-I T."/>
            <person name="Kuroki Y."/>
            <person name="Toyoda A."/>
            <person name="Suzuki Y."/>
            <person name="Hashimoto A."/>
            <person name="Yamaguchi K."/>
            <person name="Sugano A."/>
            <person name="Kohara Y."/>
            <person name="Fujiyama A."/>
            <person name="Anterola A."/>
            <person name="Aoki S."/>
            <person name="Ashton N."/>
            <person name="Barbazuk W.B."/>
            <person name="Barker E."/>
            <person name="Bennetzen J."/>
            <person name="Bezanilla M."/>
            <person name="Blankenship R."/>
            <person name="Cho S.H."/>
            <person name="Dutcher S."/>
            <person name="Estelle M."/>
            <person name="Fawcett J.A."/>
            <person name="Gundlach H."/>
            <person name="Hanada K."/>
            <person name="Heyl A."/>
            <person name="Hicks K.A."/>
            <person name="Hugh J."/>
            <person name="Lohr M."/>
            <person name="Mayer K."/>
            <person name="Melkozernov A."/>
            <person name="Murata T."/>
            <person name="Nelson D."/>
            <person name="Pils B."/>
            <person name="Prigge M."/>
            <person name="Reiss B."/>
            <person name="Renner T."/>
            <person name="Rombauts S."/>
            <person name="Rushton P."/>
            <person name="Sanderfoot A."/>
            <person name="Schween G."/>
            <person name="Shiu S.-H."/>
            <person name="Stueber K."/>
            <person name="Theodoulou F.L."/>
            <person name="Tu H."/>
            <person name="Van de Peer Y."/>
            <person name="Verrier P.J."/>
            <person name="Waters E."/>
            <person name="Wood A."/>
            <person name="Yang L."/>
            <person name="Cove D."/>
            <person name="Cuming A."/>
            <person name="Hasebe M."/>
            <person name="Lucas S."/>
            <person name="Mishler D.B."/>
            <person name="Reski R."/>
            <person name="Grigoriev I."/>
            <person name="Quatrano R.S."/>
            <person name="Boore J.L."/>
        </authorList>
    </citation>
    <scope>NUCLEOTIDE SEQUENCE [LARGE SCALE GENOMIC DNA]</scope>
    <source>
        <strain evidence="17 18">cv. Gransden 2004</strain>
    </source>
</reference>
<dbReference type="CDD" id="cd18598">
    <property type="entry name" value="ABC_6TM_MRP7_D1_like"/>
    <property type="match status" value="1"/>
</dbReference>
<dbReference type="PaxDb" id="3218-PP1S121_149V6.1"/>
<evidence type="ECO:0000313" key="17">
    <source>
        <dbReference type="EnsemblPlants" id="Pp3c22_9930V3.1"/>
    </source>
</evidence>
<dbReference type="PROSITE" id="PS50893">
    <property type="entry name" value="ABC_TRANSPORTER_2"/>
    <property type="match status" value="2"/>
</dbReference>
<dbReference type="FunFam" id="1.20.1560.10:FF:000002">
    <property type="entry name" value="ABC transporter C family member 5"/>
    <property type="match status" value="1"/>
</dbReference>
<comment type="subcellular location">
    <subcellularLocation>
        <location evidence="1">Membrane</location>
        <topology evidence="1">Multi-pass membrane protein</topology>
    </subcellularLocation>
</comment>
<evidence type="ECO:0000256" key="13">
    <source>
        <dbReference type="SAM" id="Phobius"/>
    </source>
</evidence>
<dbReference type="STRING" id="3218.A0A2K1IMZ0"/>
<dbReference type="Gramene" id="Pp3c22_9930V3.1">
    <property type="protein sequence ID" value="Pp3c22_9930V3.1"/>
    <property type="gene ID" value="Pp3c22_9930"/>
</dbReference>
<feature type="domain" description="ABC transporter" evidence="14">
    <location>
        <begin position="444"/>
        <end position="669"/>
    </location>
</feature>
<dbReference type="RefSeq" id="XP_024360969.1">
    <property type="nucleotide sequence ID" value="XM_024505201.2"/>
</dbReference>
<evidence type="ECO:0000256" key="5">
    <source>
        <dbReference type="ARBA" id="ARBA00022692"/>
    </source>
</evidence>
<keyword evidence="18" id="KW-1185">Reference proteome</keyword>
<evidence type="ECO:0000256" key="2">
    <source>
        <dbReference type="ARBA" id="ARBA00009726"/>
    </source>
</evidence>
<dbReference type="CDD" id="cd03250">
    <property type="entry name" value="ABCC_MRP_domain1"/>
    <property type="match status" value="1"/>
</dbReference>
<dbReference type="Gene3D" id="1.20.1560.10">
    <property type="entry name" value="ABC transporter type 1, transmembrane domain"/>
    <property type="match status" value="2"/>
</dbReference>
<feature type="transmembrane region" description="Helical" evidence="13">
    <location>
        <begin position="134"/>
        <end position="153"/>
    </location>
</feature>
<evidence type="ECO:0000259" key="14">
    <source>
        <dbReference type="PROSITE" id="PS50893"/>
    </source>
</evidence>
<comment type="similarity">
    <text evidence="2">Belongs to the ABC transporter superfamily. ABCC family. Conjugate transporter (TC 3.A.1.208) subfamily.</text>
</comment>
<dbReference type="SUPFAM" id="SSF52540">
    <property type="entry name" value="P-loop containing nucleoside triphosphate hydrolases"/>
    <property type="match status" value="2"/>
</dbReference>
<dbReference type="EC" id="7.6.2.2" evidence="3"/>
<dbReference type="FunCoup" id="A0A2K1IMZ0">
    <property type="interactions" value="2046"/>
</dbReference>
<dbReference type="FunFam" id="1.20.1560.10:FF:000037">
    <property type="entry name" value="ATP-binding cassette subfamily C member 10"/>
    <property type="match status" value="1"/>
</dbReference>
<dbReference type="InterPro" id="IPR017871">
    <property type="entry name" value="ABC_transporter-like_CS"/>
</dbReference>
<dbReference type="GO" id="GO:0008559">
    <property type="term" value="F:ABC-type xenobiotic transporter activity"/>
    <property type="evidence" value="ECO:0000318"/>
    <property type="project" value="GO_Central"/>
</dbReference>
<dbReference type="GO" id="GO:0005524">
    <property type="term" value="F:ATP binding"/>
    <property type="evidence" value="ECO:0007669"/>
    <property type="project" value="UniProtKB-KW"/>
</dbReference>
<dbReference type="InterPro" id="IPR003593">
    <property type="entry name" value="AAA+_ATPase"/>
</dbReference>
<keyword evidence="10 13" id="KW-1133">Transmembrane helix</keyword>
<dbReference type="Proteomes" id="UP000006727">
    <property type="component" value="Chromosome 22"/>
</dbReference>
<dbReference type="SUPFAM" id="SSF90123">
    <property type="entry name" value="ABC transporter transmembrane region"/>
    <property type="match status" value="2"/>
</dbReference>
<dbReference type="PANTHER" id="PTHR24223">
    <property type="entry name" value="ATP-BINDING CASSETTE SUB-FAMILY C"/>
    <property type="match status" value="1"/>
</dbReference>
<evidence type="ECO:0000256" key="12">
    <source>
        <dbReference type="ARBA" id="ARBA00034018"/>
    </source>
</evidence>
<evidence type="ECO:0000313" key="16">
    <source>
        <dbReference type="EMBL" id="PNR30643.1"/>
    </source>
</evidence>
<evidence type="ECO:0000256" key="3">
    <source>
        <dbReference type="ARBA" id="ARBA00012191"/>
    </source>
</evidence>
<dbReference type="Gramene" id="Pp3c22_9930V3.2">
    <property type="protein sequence ID" value="Pp3c22_9930V3.2"/>
    <property type="gene ID" value="Pp3c22_9930"/>
</dbReference>
<evidence type="ECO:0000256" key="1">
    <source>
        <dbReference type="ARBA" id="ARBA00004141"/>
    </source>
</evidence>
<dbReference type="CDD" id="cd03244">
    <property type="entry name" value="ABCC_MRP_domain2"/>
    <property type="match status" value="1"/>
</dbReference>
<dbReference type="EMBL" id="ABEU02000022">
    <property type="protein sequence ID" value="PNR30643.1"/>
    <property type="molecule type" value="Genomic_DNA"/>
</dbReference>
<dbReference type="InterPro" id="IPR050173">
    <property type="entry name" value="ABC_transporter_C-like"/>
</dbReference>
<dbReference type="RefSeq" id="XP_024360966.1">
    <property type="nucleotide sequence ID" value="XM_024505198.2"/>
</dbReference>
<feature type="transmembrane region" description="Helical" evidence="13">
    <location>
        <begin position="1019"/>
        <end position="1040"/>
    </location>
</feature>
<keyword evidence="4" id="KW-0813">Transport</keyword>
<dbReference type="RefSeq" id="XP_024360968.1">
    <property type="nucleotide sequence ID" value="XM_024505200.2"/>
</dbReference>
<evidence type="ECO:0000256" key="10">
    <source>
        <dbReference type="ARBA" id="ARBA00022989"/>
    </source>
</evidence>
<dbReference type="PROSITE" id="PS00211">
    <property type="entry name" value="ABC_TRANSPORTER_1"/>
    <property type="match status" value="2"/>
</dbReference>
<reference evidence="16 18" key="2">
    <citation type="journal article" date="2018" name="Plant J.">
        <title>The Physcomitrella patens chromosome-scale assembly reveals moss genome structure and evolution.</title>
        <authorList>
            <person name="Lang D."/>
            <person name="Ullrich K.K."/>
            <person name="Murat F."/>
            <person name="Fuchs J."/>
            <person name="Jenkins J."/>
            <person name="Haas F.B."/>
            <person name="Piednoel M."/>
            <person name="Gundlach H."/>
            <person name="Van Bel M."/>
            <person name="Meyberg R."/>
            <person name="Vives C."/>
            <person name="Morata J."/>
            <person name="Symeonidi A."/>
            <person name="Hiss M."/>
            <person name="Muchero W."/>
            <person name="Kamisugi Y."/>
            <person name="Saleh O."/>
            <person name="Blanc G."/>
            <person name="Decker E.L."/>
            <person name="van Gessel N."/>
            <person name="Grimwood J."/>
            <person name="Hayes R.D."/>
            <person name="Graham S.W."/>
            <person name="Gunter L.E."/>
            <person name="McDaniel S.F."/>
            <person name="Hoernstein S.N.W."/>
            <person name="Larsson A."/>
            <person name="Li F.W."/>
            <person name="Perroud P.F."/>
            <person name="Phillips J."/>
            <person name="Ranjan P."/>
            <person name="Rokshar D.S."/>
            <person name="Rothfels C.J."/>
            <person name="Schneider L."/>
            <person name="Shu S."/>
            <person name="Stevenson D.W."/>
            <person name="Thummler F."/>
            <person name="Tillich M."/>
            <person name="Villarreal Aguilar J.C."/>
            <person name="Widiez T."/>
            <person name="Wong G.K."/>
            <person name="Wymore A."/>
            <person name="Zhang Y."/>
            <person name="Zimmer A.D."/>
            <person name="Quatrano R.S."/>
            <person name="Mayer K.F.X."/>
            <person name="Goodstein D."/>
            <person name="Casacuberta J.M."/>
            <person name="Vandepoele K."/>
            <person name="Reski R."/>
            <person name="Cuming A.C."/>
            <person name="Tuskan G.A."/>
            <person name="Maumus F."/>
            <person name="Salse J."/>
            <person name="Schmutz J."/>
            <person name="Rensing S.A."/>
        </authorList>
    </citation>
    <scope>NUCLEOTIDE SEQUENCE [LARGE SCALE GENOMIC DNA]</scope>
    <source>
        <strain evidence="17 18">cv. Gransden 2004</strain>
    </source>
</reference>
<evidence type="ECO:0000256" key="4">
    <source>
        <dbReference type="ARBA" id="ARBA00022448"/>
    </source>
</evidence>
<evidence type="ECO:0000256" key="8">
    <source>
        <dbReference type="ARBA" id="ARBA00022840"/>
    </source>
</evidence>
<dbReference type="GO" id="GO:0005886">
    <property type="term" value="C:plasma membrane"/>
    <property type="evidence" value="ECO:0000318"/>
    <property type="project" value="GO_Central"/>
</dbReference>
<dbReference type="SMART" id="SM00382">
    <property type="entry name" value="AAA"/>
    <property type="match status" value="2"/>
</dbReference>
<dbReference type="EnsemblPlants" id="Pp3c22_9930V3.1">
    <property type="protein sequence ID" value="Pp3c22_9930V3.1"/>
    <property type="gene ID" value="Pp3c22_9930"/>
</dbReference>
<gene>
    <name evidence="17" type="primary">LOC112275137</name>
    <name evidence="16" type="ORF">PHYPA_026959</name>
</gene>
<keyword evidence="7" id="KW-0547">Nucleotide-binding</keyword>
<organism evidence="16">
    <name type="scientific">Physcomitrium patens</name>
    <name type="common">Spreading-leaved earth moss</name>
    <name type="synonym">Physcomitrella patens</name>
    <dbReference type="NCBI Taxonomy" id="3218"/>
    <lineage>
        <taxon>Eukaryota</taxon>
        <taxon>Viridiplantae</taxon>
        <taxon>Streptophyta</taxon>
        <taxon>Embryophyta</taxon>
        <taxon>Bryophyta</taxon>
        <taxon>Bryophytina</taxon>
        <taxon>Bryopsida</taxon>
        <taxon>Funariidae</taxon>
        <taxon>Funariales</taxon>
        <taxon>Funariaceae</taxon>
        <taxon>Physcomitrium</taxon>
    </lineage>
</organism>
<evidence type="ECO:0000256" key="7">
    <source>
        <dbReference type="ARBA" id="ARBA00022741"/>
    </source>
</evidence>
<dbReference type="RefSeq" id="XP_024360971.1">
    <property type="nucleotide sequence ID" value="XM_024505203.2"/>
</dbReference>
<comment type="catalytic activity">
    <reaction evidence="12">
        <text>ATP + H2O + xenobioticSide 1 = ADP + phosphate + xenobioticSide 2.</text>
        <dbReference type="EC" id="7.6.2.2"/>
    </reaction>
</comment>
<feature type="transmembrane region" description="Helical" evidence="13">
    <location>
        <begin position="237"/>
        <end position="261"/>
    </location>
</feature>
<feature type="transmembrane region" description="Helical" evidence="13">
    <location>
        <begin position="830"/>
        <end position="848"/>
    </location>
</feature>
<dbReference type="PROSITE" id="PS50929">
    <property type="entry name" value="ABC_TM1F"/>
    <property type="match status" value="2"/>
</dbReference>
<evidence type="ECO:0000256" key="11">
    <source>
        <dbReference type="ARBA" id="ARBA00023136"/>
    </source>
</evidence>
<dbReference type="Pfam" id="PF00664">
    <property type="entry name" value="ABC_membrane"/>
    <property type="match status" value="2"/>
</dbReference>
<dbReference type="InterPro" id="IPR011527">
    <property type="entry name" value="ABC1_TM_dom"/>
</dbReference>
<feature type="transmembrane region" description="Helical" evidence="13">
    <location>
        <begin position="96"/>
        <end position="122"/>
    </location>
</feature>
<feature type="transmembrane region" description="Helical" evidence="13">
    <location>
        <begin position="323"/>
        <end position="344"/>
    </location>
</feature>
<sequence>MEFRERQPLLQTSSRSEEKLQRSRSWWSSLTFSWVNPLLETGIQRQLQQEDLLTVPPDLAPKLCCGQLWRCWDQERKCHSNNPSLLWAIFNAYGRVYLFLGLLKFIIIILEFSGPILLNQILKFLQSGPEVGARWGYICAIALGLVSVVRTVLGTQYEYRMAKLRLQLEASLTTMVYCKSMCVSSYHRRSFSSGEIQTYMSVDAHRVIQVCSSAHDLWSVPLQIAVALGMLYMQVKFAFLAGLAVIILLIPVNRIIALKIATSSEKMMKEKDERVRMMGELLQYIRTIKMYTWEHIFVSRIMETRTREMKQLAVKKYMDAFCVYFWEGTPVLFTIFTFGLFVVTGHTLDAATAFTSLALFDILTAPLNIFPWVINSIIEAQVSLRRLCRYLCCPDTDCNWTISIFETIHEENVTDSSYVPNAISSIFSSHEGNIPEENAHGQAVLVEDAAFTWSNEDDALITLTDLSLTIPQGSLVVILGKVGAGKSSLLEALLGEMRCLKGQARMTGSVAYVAQTPWIQSGTVRDIILFGSRYDAERYNHVVMACALGEDIQNMQGGDMAEIAEQGSNLSGGQKARLALARALYQDREIYILDDPLSAVDAHVGNWLLHNPIAGLAKKGKTCILCTYHPEAISVADLVIQLENGCLTYHGKSSGLQSSLSGNELSNQKRTVPKLHSPLIEILEEAPVTEVGSMIDKQDSPRGSSSFLSPANPIPLNQVEDVKGEVILVDNERTLDLDDGHNTRNIGDTETCDISVSCVMPPVPLIEEETRKAGHVQASVYRAYWAFTGWWIVVIILVSTTLMQGTQNGGDLWLSYWVDHSNDGLHSTTFYLKVMLVLGGLHSLFTLARSFSFAYGGLRAAHQMHHVLLQKVISAPITFFDRNPRGRILNRFSSDQFSVDDSLPFIANILLANVFVLIGICLVLFYIQRALLLTMLPLSYFFFKLQRYYRETSRELRRLESVFRSPVYTSFTEMLEGCATIRAFGAQTAFAAKNWKNVADRQKGSYAEMAASLWLAFRLEIIASALTGLICVMAVVSHIYSQAHFAATSAGMVGLCLSYVTPIIGLLSGIMTTFTETEQEMVSVERIQQYMDVPEENDQSDHEVSPSWPVEGAVNFNHVSLIYRPGLPLALNDVSFFIQPREHIGIAGRTGAGKSSVLNSLFRLTPICSGSIVIDGINVSGVPLQRLRSSLTIVPQSSFLFGGNIRENLDPMSRATDARLWEVLELCHLKEAVESVGGLSGNVVEGGETLSQGQRQLLCLARSLLGTARILCLDECTANVDPETNALLKKTVAKECANMTVITIAHRISTIIDLHRVLIMEQGRMVEAGCPKDLLANVHSRFFGLANASQA</sequence>
<evidence type="ECO:0000256" key="9">
    <source>
        <dbReference type="ARBA" id="ARBA00022967"/>
    </source>
</evidence>
<dbReference type="FunFam" id="3.40.50.300:FF:000630">
    <property type="entry name" value="ATP-binding cassette (ABC) transporter, putative"/>
    <property type="match status" value="1"/>
</dbReference>
<keyword evidence="8" id="KW-0067">ATP-binding</keyword>
<feature type="domain" description="ABC transmembrane type-1" evidence="15">
    <location>
        <begin position="794"/>
        <end position="1079"/>
    </location>
</feature>
<proteinExistence type="inferred from homology"/>
<feature type="transmembrane region" description="Helical" evidence="13">
    <location>
        <begin position="905"/>
        <end position="925"/>
    </location>
</feature>
<keyword evidence="6" id="KW-0677">Repeat</keyword>
<feature type="transmembrane region" description="Helical" evidence="13">
    <location>
        <begin position="781"/>
        <end position="803"/>
    </location>
</feature>
<keyword evidence="5 13" id="KW-0812">Transmembrane</keyword>
<dbReference type="FunFam" id="3.40.50.300:FF:000997">
    <property type="entry name" value="Multidrug resistance-associated protein 1"/>
    <property type="match status" value="1"/>
</dbReference>
<dbReference type="PANTHER" id="PTHR24223:SF330">
    <property type="entry name" value="ATP-BINDING CASSETTE SUB-FAMILY C MEMBER 10"/>
    <property type="match status" value="1"/>
</dbReference>
<dbReference type="GeneID" id="112275137"/>
<dbReference type="InterPro" id="IPR027417">
    <property type="entry name" value="P-loop_NTPase"/>
</dbReference>
<feature type="domain" description="ABC transmembrane type-1" evidence="15">
    <location>
        <begin position="98"/>
        <end position="379"/>
    </location>
</feature>
<dbReference type="GO" id="GO:0016887">
    <property type="term" value="F:ATP hydrolysis activity"/>
    <property type="evidence" value="ECO:0007669"/>
    <property type="project" value="InterPro"/>
</dbReference>